<dbReference type="STRING" id="641147.HMPREF9021_01024"/>
<name>V9H615_9NEIS</name>
<dbReference type="PROSITE" id="PS51257">
    <property type="entry name" value="PROKAR_LIPOPROTEIN"/>
    <property type="match status" value="1"/>
</dbReference>
<comment type="caution">
    <text evidence="1">The sequence shown here is derived from an EMBL/GenBank/DDBJ whole genome shotgun (WGS) entry which is preliminary data.</text>
</comment>
<dbReference type="Proteomes" id="UP000017813">
    <property type="component" value="Unassembled WGS sequence"/>
</dbReference>
<dbReference type="GO" id="GO:0005829">
    <property type="term" value="C:cytosol"/>
    <property type="evidence" value="ECO:0007669"/>
    <property type="project" value="TreeGrafter"/>
</dbReference>
<organism evidence="1 2">
    <name type="scientific">Simonsiella muelleri ATCC 29453</name>
    <dbReference type="NCBI Taxonomy" id="641147"/>
    <lineage>
        <taxon>Bacteria</taxon>
        <taxon>Pseudomonadati</taxon>
        <taxon>Pseudomonadota</taxon>
        <taxon>Betaproteobacteria</taxon>
        <taxon>Neisseriales</taxon>
        <taxon>Neisseriaceae</taxon>
        <taxon>Simonsiella</taxon>
    </lineage>
</organism>
<keyword evidence="2" id="KW-1185">Reference proteome</keyword>
<dbReference type="InterPro" id="IPR010292">
    <property type="entry name" value="Uncharacterised_CreA"/>
</dbReference>
<protein>
    <recommendedName>
        <fullName evidence="3">Protein CreA</fullName>
    </recommendedName>
</protein>
<reference evidence="1 2" key="2">
    <citation type="submission" date="2011-10" db="EMBL/GenBank/DDBJ databases">
        <title>The Genome Sequence of Simonsiella muelleri ATCC 29453.</title>
        <authorList>
            <consortium name="The Broad Institute Genome Sequencing Platform"/>
            <consortium name="The Broad Institute Genome Sequencing Center for Infectious Disease"/>
            <person name="Earl A."/>
            <person name="Ward D."/>
            <person name="Feldgarden M."/>
            <person name="Gevers D."/>
            <person name="Izard J."/>
            <person name="Baranova O.V."/>
            <person name="Blanton J.M."/>
            <person name="Tanner A.C."/>
            <person name="Dewhirst F."/>
            <person name="Young S.K."/>
            <person name="Zeng Q."/>
            <person name="Gargeya S."/>
            <person name="Fitzgerald M."/>
            <person name="Haas B."/>
            <person name="Abouelleil A."/>
            <person name="Alvarado L."/>
            <person name="Arachchi H.M."/>
            <person name="Berlin A."/>
            <person name="Brown A."/>
            <person name="Chapman S.B."/>
            <person name="Chen Z."/>
            <person name="Dunbar C."/>
            <person name="Freedman E."/>
            <person name="Gearin G."/>
            <person name="Goldberg J."/>
            <person name="Griggs A."/>
            <person name="Gujja S."/>
            <person name="Heiman D."/>
            <person name="Howarth C."/>
            <person name="Larson L."/>
            <person name="Lui A."/>
            <person name="MacDonald P.J.P."/>
            <person name="Montmayeur A."/>
            <person name="Murphy C."/>
            <person name="Neiman D."/>
            <person name="Pearson M."/>
            <person name="Priest M."/>
            <person name="Roberts A."/>
            <person name="Saif S."/>
            <person name="Shea T."/>
            <person name="Shenoy N."/>
            <person name="Sisk P."/>
            <person name="Stolte C."/>
            <person name="Sykes S."/>
            <person name="Wortman J."/>
            <person name="Nusbaum C."/>
            <person name="Birren B."/>
        </authorList>
    </citation>
    <scope>NUCLEOTIDE SEQUENCE [LARGE SCALE GENOMIC DNA]</scope>
    <source>
        <strain evidence="1 2">ATCC 29453</strain>
    </source>
</reference>
<reference evidence="1 2" key="1">
    <citation type="submission" date="2010-03" db="EMBL/GenBank/DDBJ databases">
        <authorList>
            <consortium name="The Broad Institute Genome Sequencing Platform"/>
            <person name="Ward D."/>
            <person name="Earl A."/>
            <person name="Feldgarden M."/>
            <person name="Gevers D."/>
            <person name="Young S."/>
            <person name="Zeng Q."/>
            <person name="Koehrsen M."/>
            <person name="Alvarado L."/>
            <person name="Berlin A.M."/>
            <person name="Borenstein D."/>
            <person name="Chapman S.B."/>
            <person name="Chen Z."/>
            <person name="Engels R."/>
            <person name="Freedman E."/>
            <person name="Gellesch M."/>
            <person name="Goldberg J."/>
            <person name="Griggs A."/>
            <person name="Gujja S."/>
            <person name="Heilman E.R."/>
            <person name="Heiman D.I."/>
            <person name="Hepburn T.A."/>
            <person name="Howarth C."/>
            <person name="Jen D."/>
            <person name="Larson L."/>
            <person name="Mehta T."/>
            <person name="Park D."/>
            <person name="Pearson M."/>
            <person name="Richards J."/>
            <person name="Roberts A."/>
            <person name="Saif S."/>
            <person name="Shea T.D."/>
            <person name="Shenoy N."/>
            <person name="Sisk P."/>
            <person name="Stolte C."/>
            <person name="Sykes S.N."/>
            <person name="Walk T."/>
            <person name="White J."/>
            <person name="Yandava C."/>
            <person name="Izard J."/>
            <person name="Baranova O.V."/>
            <person name="Blanton J.M."/>
            <person name="Tanner A.C."/>
            <person name="Dewhirst F."/>
            <person name="Haas B."/>
            <person name="Nusbaum C."/>
            <person name="Birren B."/>
        </authorList>
    </citation>
    <scope>NUCLEOTIDE SEQUENCE [LARGE SCALE GENOMIC DNA]</scope>
    <source>
        <strain evidence="1 2">ATCC 29453</strain>
    </source>
</reference>
<dbReference type="eggNOG" id="COG3045">
    <property type="taxonomic scope" value="Bacteria"/>
</dbReference>
<dbReference type="PANTHER" id="PTHR37952">
    <property type="match status" value="1"/>
</dbReference>
<dbReference type="RefSeq" id="WP_002642001.1">
    <property type="nucleotide sequence ID" value="NZ_CP019448.1"/>
</dbReference>
<dbReference type="AlphaFoldDB" id="V9H615"/>
<proteinExistence type="predicted"/>
<dbReference type="OrthoDB" id="9788409at2"/>
<gene>
    <name evidence="1" type="ORF">HMPREF9021_01024</name>
</gene>
<evidence type="ECO:0008006" key="3">
    <source>
        <dbReference type="Google" id="ProtNLM"/>
    </source>
</evidence>
<dbReference type="PIRSF" id="PIRSF003174">
    <property type="entry name" value="CreA"/>
    <property type="match status" value="1"/>
</dbReference>
<dbReference type="KEGG" id="smur:BWP33_05400"/>
<dbReference type="Pfam" id="PF05981">
    <property type="entry name" value="CreA"/>
    <property type="match status" value="1"/>
</dbReference>
<sequence>MKTQLCLIATAFLLAACGNKADKIGEASTVFNMLGKNDRIEVEAFDDPDVKGLSCFLSYAKKGGLKETVNLEEDASDASVSCVQTAPMVEFHESVVTKPRKVFKRDASFAFKSLQIMRYYDAKRKAFAYMVYSDKIVQGSPKNSVSAWSCLGNVANRSNVAVASASVPATTPASQTVGTCQISQ</sequence>
<evidence type="ECO:0000313" key="1">
    <source>
        <dbReference type="EMBL" id="EFG31192.1"/>
    </source>
</evidence>
<dbReference type="HOGENOM" id="CLU_109726_1_1_4"/>
<dbReference type="EMBL" id="ADCY02000034">
    <property type="protein sequence ID" value="EFG31192.1"/>
    <property type="molecule type" value="Genomic_DNA"/>
</dbReference>
<dbReference type="PANTHER" id="PTHR37952:SF2">
    <property type="entry name" value="PROTEIN CREA"/>
    <property type="match status" value="1"/>
</dbReference>
<evidence type="ECO:0000313" key="2">
    <source>
        <dbReference type="Proteomes" id="UP000017813"/>
    </source>
</evidence>
<accession>V9H615</accession>